<protein>
    <submittedName>
        <fullName evidence="1">Uncharacterized protein</fullName>
    </submittedName>
</protein>
<name>A0AAV4RJB2_9ARAC</name>
<reference evidence="1 2" key="1">
    <citation type="submission" date="2021-06" db="EMBL/GenBank/DDBJ databases">
        <title>Caerostris darwini draft genome.</title>
        <authorList>
            <person name="Kono N."/>
            <person name="Arakawa K."/>
        </authorList>
    </citation>
    <scope>NUCLEOTIDE SEQUENCE [LARGE SCALE GENOMIC DNA]</scope>
</reference>
<evidence type="ECO:0000313" key="1">
    <source>
        <dbReference type="EMBL" id="GIY21104.1"/>
    </source>
</evidence>
<organism evidence="1 2">
    <name type="scientific">Caerostris darwini</name>
    <dbReference type="NCBI Taxonomy" id="1538125"/>
    <lineage>
        <taxon>Eukaryota</taxon>
        <taxon>Metazoa</taxon>
        <taxon>Ecdysozoa</taxon>
        <taxon>Arthropoda</taxon>
        <taxon>Chelicerata</taxon>
        <taxon>Arachnida</taxon>
        <taxon>Araneae</taxon>
        <taxon>Araneomorphae</taxon>
        <taxon>Entelegynae</taxon>
        <taxon>Araneoidea</taxon>
        <taxon>Araneidae</taxon>
        <taxon>Caerostris</taxon>
    </lineage>
</organism>
<proteinExistence type="predicted"/>
<accession>A0AAV4RJB2</accession>
<comment type="caution">
    <text evidence="1">The sequence shown here is derived from an EMBL/GenBank/DDBJ whole genome shotgun (WGS) entry which is preliminary data.</text>
</comment>
<keyword evidence="2" id="KW-1185">Reference proteome</keyword>
<dbReference type="Proteomes" id="UP001054837">
    <property type="component" value="Unassembled WGS sequence"/>
</dbReference>
<gene>
    <name evidence="1" type="ORF">CDAR_42421</name>
</gene>
<dbReference type="EMBL" id="BPLQ01006245">
    <property type="protein sequence ID" value="GIY21104.1"/>
    <property type="molecule type" value="Genomic_DNA"/>
</dbReference>
<evidence type="ECO:0000313" key="2">
    <source>
        <dbReference type="Proteomes" id="UP001054837"/>
    </source>
</evidence>
<sequence>MFNMAMVIIIRPELICIHEDATSHNHQVRIIKTTSLMSLGLNVFPIPQTHIPTPAPEADGHFLMEVPLGQYVGKPGLCCLSSPSEEIRTR</sequence>
<dbReference type="AlphaFoldDB" id="A0AAV4RJB2"/>